<protein>
    <submittedName>
        <fullName evidence="5">Sulfatase</fullName>
    </submittedName>
</protein>
<evidence type="ECO:0000259" key="4">
    <source>
        <dbReference type="Pfam" id="PF00884"/>
    </source>
</evidence>
<dbReference type="InterPro" id="IPR000917">
    <property type="entry name" value="Sulfatase_N"/>
</dbReference>
<proteinExistence type="inferred from homology"/>
<dbReference type="GO" id="GO:0016787">
    <property type="term" value="F:hydrolase activity"/>
    <property type="evidence" value="ECO:0007669"/>
    <property type="project" value="UniProtKB-KW"/>
</dbReference>
<keyword evidence="2" id="KW-0479">Metal-binding</keyword>
<reference evidence="5 6" key="1">
    <citation type="journal article" date="2019" name="Int. J. Syst. Evol. Microbiol.">
        <title>The Global Catalogue of Microorganisms (GCM) 10K type strain sequencing project: providing services to taxonomists for standard genome sequencing and annotation.</title>
        <authorList>
            <consortium name="The Broad Institute Genomics Platform"/>
            <consortium name="The Broad Institute Genome Sequencing Center for Infectious Disease"/>
            <person name="Wu L."/>
            <person name="Ma J."/>
        </authorList>
    </citation>
    <scope>NUCLEOTIDE SEQUENCE [LARGE SCALE GENOMIC DNA]</scope>
    <source>
        <strain evidence="5 6">CGMCC 1.12563</strain>
    </source>
</reference>
<dbReference type="InterPro" id="IPR017850">
    <property type="entry name" value="Alkaline_phosphatase_core_sf"/>
</dbReference>
<dbReference type="Proteomes" id="UP001597187">
    <property type="component" value="Unassembled WGS sequence"/>
</dbReference>
<accession>A0ABD6AQK6</accession>
<dbReference type="Gene3D" id="3.40.720.10">
    <property type="entry name" value="Alkaline Phosphatase, subunit A"/>
    <property type="match status" value="1"/>
</dbReference>
<dbReference type="PROSITE" id="PS00523">
    <property type="entry name" value="SULFATASE_1"/>
    <property type="match status" value="1"/>
</dbReference>
<dbReference type="AlphaFoldDB" id="A0ABD6AQK6"/>
<dbReference type="SUPFAM" id="SSF53649">
    <property type="entry name" value="Alkaline phosphatase-like"/>
    <property type="match status" value="1"/>
</dbReference>
<keyword evidence="3" id="KW-0378">Hydrolase</keyword>
<evidence type="ECO:0000313" key="5">
    <source>
        <dbReference type="EMBL" id="MFD1511922.1"/>
    </source>
</evidence>
<feature type="domain" description="Sulfatase N-terminal" evidence="4">
    <location>
        <begin position="8"/>
        <end position="370"/>
    </location>
</feature>
<evidence type="ECO:0000313" key="6">
    <source>
        <dbReference type="Proteomes" id="UP001597187"/>
    </source>
</evidence>
<organism evidence="5 6">
    <name type="scientific">Halomarina rubra</name>
    <dbReference type="NCBI Taxonomy" id="2071873"/>
    <lineage>
        <taxon>Archaea</taxon>
        <taxon>Methanobacteriati</taxon>
        <taxon>Methanobacteriota</taxon>
        <taxon>Stenosarchaea group</taxon>
        <taxon>Halobacteria</taxon>
        <taxon>Halobacteriales</taxon>
        <taxon>Natronomonadaceae</taxon>
        <taxon>Halomarina</taxon>
    </lineage>
</organism>
<evidence type="ECO:0000256" key="1">
    <source>
        <dbReference type="ARBA" id="ARBA00008779"/>
    </source>
</evidence>
<evidence type="ECO:0000256" key="3">
    <source>
        <dbReference type="ARBA" id="ARBA00022801"/>
    </source>
</evidence>
<dbReference type="Pfam" id="PF00884">
    <property type="entry name" value="Sulfatase"/>
    <property type="match status" value="1"/>
</dbReference>
<dbReference type="PANTHER" id="PTHR45953:SF1">
    <property type="entry name" value="IDURONATE 2-SULFATASE"/>
    <property type="match status" value="1"/>
</dbReference>
<comment type="caution">
    <text evidence="5">The sequence shown here is derived from an EMBL/GenBank/DDBJ whole genome shotgun (WGS) entry which is preliminary data.</text>
</comment>
<dbReference type="InterPro" id="IPR024607">
    <property type="entry name" value="Sulfatase_CS"/>
</dbReference>
<name>A0ABD6AQK6_9EURY</name>
<dbReference type="PANTHER" id="PTHR45953">
    <property type="entry name" value="IDURONATE 2-SULFATASE"/>
    <property type="match status" value="1"/>
</dbReference>
<comment type="similarity">
    <text evidence="1">Belongs to the sulfatase family.</text>
</comment>
<evidence type="ECO:0000256" key="2">
    <source>
        <dbReference type="ARBA" id="ARBA00022723"/>
    </source>
</evidence>
<keyword evidence="6" id="KW-1185">Reference proteome</keyword>
<sequence length="484" mass="54538">MSTVTDRPNILWVCTDQQRWDTLGCYGNEFVETPTLDSLAESGMQFTRAFAQSPVCSPSRASFLTGRYPRTTGVRGNGHPIPDRETPVTRSFADAGYTCGLAGKLHLSPCSPTRPEGSMPERRIDDGYAEFNWAHGSRYVHLTNEYRRWLRAEGVEYDPTPVDSSAYVTTSVAPEHSQTMWCADQAVDFIEATAEGDDPWLFSLNPYDPHHPFDPPAAYLDRYLDRLDDIPLPNYEPGELTEKPAIQAVCHEGAYANEEMWPASEMDDDDHRLLRAAYWAMCDLLDDAVERVLSALERTGQREDTIVVFTSDHGEQLGDHGIYLKGPFFYEEALRVPLVISWPDTYVSAETDTLVELVDLAPTLCEAAGIDPPNRMQGRSLHGALVGEESFEDHRESVYAEAYDLTHWASDVRATMVRTDQYKLVRHHGPNRAGELYDLSSDIDETVNHWNDPAYNDVQTDLLTTLSDRMAETVDPHPERVAPW</sequence>
<dbReference type="GO" id="GO:0046872">
    <property type="term" value="F:metal ion binding"/>
    <property type="evidence" value="ECO:0007669"/>
    <property type="project" value="UniProtKB-KW"/>
</dbReference>
<dbReference type="RefSeq" id="WP_369694196.1">
    <property type="nucleotide sequence ID" value="NZ_JALXFV010000002.1"/>
</dbReference>
<gene>
    <name evidence="5" type="ORF">ACFSBT_01345</name>
</gene>
<dbReference type="EMBL" id="JBHUDC010000002">
    <property type="protein sequence ID" value="MFD1511922.1"/>
    <property type="molecule type" value="Genomic_DNA"/>
</dbReference>